<accession>D1PLP0</accession>
<dbReference type="Proteomes" id="UP000003438">
    <property type="component" value="Unassembled WGS sequence"/>
</dbReference>
<feature type="transmembrane region" description="Helical" evidence="1">
    <location>
        <begin position="137"/>
        <end position="156"/>
    </location>
</feature>
<evidence type="ECO:0000313" key="3">
    <source>
        <dbReference type="Proteomes" id="UP000003438"/>
    </source>
</evidence>
<keyword evidence="1" id="KW-0472">Membrane</keyword>
<proteinExistence type="predicted"/>
<dbReference type="HOGENOM" id="CLU_675628_0_0_9"/>
<keyword evidence="1" id="KW-1133">Transmembrane helix</keyword>
<protein>
    <recommendedName>
        <fullName evidence="4">DUF2812 domain-containing protein</fullName>
    </recommendedName>
</protein>
<evidence type="ECO:0000313" key="2">
    <source>
        <dbReference type="EMBL" id="EFB76338.1"/>
    </source>
</evidence>
<keyword evidence="1" id="KW-0812">Transmembrane</keyword>
<dbReference type="AlphaFoldDB" id="D1PLP0"/>
<feature type="transmembrane region" description="Helical" evidence="1">
    <location>
        <begin position="99"/>
        <end position="117"/>
    </location>
</feature>
<feature type="transmembrane region" description="Helical" evidence="1">
    <location>
        <begin position="186"/>
        <end position="204"/>
    </location>
</feature>
<comment type="caution">
    <text evidence="2">The sequence shown here is derived from an EMBL/GenBank/DDBJ whole genome shotgun (WGS) entry which is preliminary data.</text>
</comment>
<reference evidence="2" key="1">
    <citation type="submission" date="2009-12" db="EMBL/GenBank/DDBJ databases">
        <authorList>
            <person name="Weinstock G."/>
            <person name="Sodergren E."/>
            <person name="Clifton S."/>
            <person name="Fulton L."/>
            <person name="Fulton B."/>
            <person name="Courtney L."/>
            <person name="Fronick C."/>
            <person name="Harrison M."/>
            <person name="Strong C."/>
            <person name="Farmer C."/>
            <person name="Delahaunty K."/>
            <person name="Markovic C."/>
            <person name="Hall O."/>
            <person name="Minx P."/>
            <person name="Tomlinson C."/>
            <person name="Mitreva M."/>
            <person name="Nelson J."/>
            <person name="Hou S."/>
            <person name="Wollam A."/>
            <person name="Pepin K.H."/>
            <person name="Johnson M."/>
            <person name="Bhonagiri V."/>
            <person name="Nash W.E."/>
            <person name="Warren W."/>
            <person name="Chinwalla A."/>
            <person name="Mardis E.R."/>
            <person name="Wilson R.K."/>
        </authorList>
    </citation>
    <scope>NUCLEOTIDE SEQUENCE [LARGE SCALE GENOMIC DNA]</scope>
    <source>
        <strain evidence="2">DSM 15176</strain>
    </source>
</reference>
<sequence length="370" mass="41643">MAARGLFVEKMGRTLARFRPGTPQSVRYRLTAARLKGGWLDSAPSEPLSSEKALYAEYGWYFVCAQQEFFLYACEDPRAPELHTDPAVQALSLKMARRSAWWSFLGLFAALILQFLLNGRGRLVRFLVEMPLLSCCIYLYFFGTLFLAFRDLYNILKLSRRLRQGYEPDHQKNWHAAAWIHRISQGITTCALVLLLLGGFGALVQSGTRQPITDYQGPLPFATLTDLADGTPVWDEADARKRSNLEIRHSLLAPTILEYDESGKILQNGKVVLDTSLAVCYYDTRTPWLAHLLVNDLHESQSLLADEPQPLPDLPGTDAAYGYSGKDGVFRQLILVQGRRVLCVLWTDPDGTQNFDRMAPRFAEVFAASA</sequence>
<organism evidence="2 3">
    <name type="scientific">Subdoligranulum variabile DSM 15176</name>
    <dbReference type="NCBI Taxonomy" id="411471"/>
    <lineage>
        <taxon>Bacteria</taxon>
        <taxon>Bacillati</taxon>
        <taxon>Bacillota</taxon>
        <taxon>Clostridia</taxon>
        <taxon>Eubacteriales</taxon>
        <taxon>Oscillospiraceae</taxon>
        <taxon>Subdoligranulum</taxon>
    </lineage>
</organism>
<evidence type="ECO:0008006" key="4">
    <source>
        <dbReference type="Google" id="ProtNLM"/>
    </source>
</evidence>
<evidence type="ECO:0000256" key="1">
    <source>
        <dbReference type="SAM" id="Phobius"/>
    </source>
</evidence>
<name>D1PLP0_9FIRM</name>
<keyword evidence="3" id="KW-1185">Reference proteome</keyword>
<dbReference type="eggNOG" id="ENOG502ZB3J">
    <property type="taxonomic scope" value="Bacteria"/>
</dbReference>
<gene>
    <name evidence="2" type="ORF">SUBVAR_05257</name>
</gene>
<dbReference type="EMBL" id="ACBY02000021">
    <property type="protein sequence ID" value="EFB76338.1"/>
    <property type="molecule type" value="Genomic_DNA"/>
</dbReference>